<dbReference type="EMBL" id="BJCL01000012">
    <property type="protein sequence ID" value="GCL64896.1"/>
    <property type="molecule type" value="Genomic_DNA"/>
</dbReference>
<dbReference type="SMART" id="SM00073">
    <property type="entry name" value="HPT"/>
    <property type="match status" value="1"/>
</dbReference>
<dbReference type="Gene3D" id="1.20.120.160">
    <property type="entry name" value="HPT domain"/>
    <property type="match status" value="1"/>
</dbReference>
<gene>
    <name evidence="5" type="ORF">AQPW35_39770</name>
</gene>
<evidence type="ECO:0000313" key="5">
    <source>
        <dbReference type="EMBL" id="GCL64896.1"/>
    </source>
</evidence>
<comment type="caution">
    <text evidence="5">The sequence shown here is derived from an EMBL/GenBank/DDBJ whole genome shotgun (WGS) entry which is preliminary data.</text>
</comment>
<dbReference type="Proteomes" id="UP000301751">
    <property type="component" value="Unassembled WGS sequence"/>
</dbReference>
<dbReference type="GO" id="GO:0004672">
    <property type="term" value="F:protein kinase activity"/>
    <property type="evidence" value="ECO:0007669"/>
    <property type="project" value="UniProtKB-ARBA"/>
</dbReference>
<evidence type="ECO:0000313" key="6">
    <source>
        <dbReference type="Proteomes" id="UP000301751"/>
    </source>
</evidence>
<feature type="region of interest" description="Disordered" evidence="3">
    <location>
        <begin position="1"/>
        <end position="22"/>
    </location>
</feature>
<feature type="compositionally biased region" description="Polar residues" evidence="3">
    <location>
        <begin position="9"/>
        <end position="21"/>
    </location>
</feature>
<dbReference type="InterPro" id="IPR008207">
    <property type="entry name" value="Sig_transdc_His_kin_Hpt_dom"/>
</dbReference>
<feature type="modified residue" description="Phosphohistidine" evidence="2">
    <location>
        <position position="80"/>
    </location>
</feature>
<organism evidence="5 6">
    <name type="scientific">Pseudaquabacterium pictum</name>
    <dbReference type="NCBI Taxonomy" id="2315236"/>
    <lineage>
        <taxon>Bacteria</taxon>
        <taxon>Pseudomonadati</taxon>
        <taxon>Pseudomonadota</taxon>
        <taxon>Betaproteobacteria</taxon>
        <taxon>Burkholderiales</taxon>
        <taxon>Sphaerotilaceae</taxon>
        <taxon>Pseudaquabacterium</taxon>
    </lineage>
</organism>
<dbReference type="PROSITE" id="PS50894">
    <property type="entry name" value="HPT"/>
    <property type="match status" value="1"/>
</dbReference>
<dbReference type="SUPFAM" id="SSF47226">
    <property type="entry name" value="Histidine-containing phosphotransfer domain, HPT domain"/>
    <property type="match status" value="1"/>
</dbReference>
<dbReference type="AlphaFoldDB" id="A0A480AVH4"/>
<accession>A0A480AVH4</accession>
<evidence type="ECO:0000256" key="3">
    <source>
        <dbReference type="SAM" id="MobiDB-lite"/>
    </source>
</evidence>
<keyword evidence="2" id="KW-0597">Phosphoprotein</keyword>
<name>A0A480AVH4_9BURK</name>
<dbReference type="GO" id="GO:0000160">
    <property type="term" value="P:phosphorelay signal transduction system"/>
    <property type="evidence" value="ECO:0007669"/>
    <property type="project" value="UniProtKB-KW"/>
</dbReference>
<evidence type="ECO:0000256" key="2">
    <source>
        <dbReference type="PROSITE-ProRule" id="PRU00110"/>
    </source>
</evidence>
<dbReference type="Pfam" id="PF01627">
    <property type="entry name" value="Hpt"/>
    <property type="match status" value="1"/>
</dbReference>
<evidence type="ECO:0000256" key="1">
    <source>
        <dbReference type="ARBA" id="ARBA00023012"/>
    </source>
</evidence>
<feature type="domain" description="HPt" evidence="4">
    <location>
        <begin position="41"/>
        <end position="138"/>
    </location>
</feature>
<keyword evidence="6" id="KW-1185">Reference proteome</keyword>
<protein>
    <recommendedName>
        <fullName evidence="4">HPt domain-containing protein</fullName>
    </recommendedName>
</protein>
<dbReference type="CDD" id="cd00088">
    <property type="entry name" value="HPT"/>
    <property type="match status" value="1"/>
</dbReference>
<sequence length="138" mass="14362">MTLPFTPANGPQASPDGSTSGDTVLDADALANLAQLDPTGANRLMQRVLTTYRSSMARLLAQLTQARAQPDPASQRLVAHTLKSSSASVGALVLSQLCGDAEKALREGRLDDVPALLDQLVAEAARVDAAVLQLLADT</sequence>
<proteinExistence type="predicted"/>
<evidence type="ECO:0000259" key="4">
    <source>
        <dbReference type="PROSITE" id="PS50894"/>
    </source>
</evidence>
<keyword evidence="1" id="KW-0902">Two-component regulatory system</keyword>
<dbReference type="InterPro" id="IPR036641">
    <property type="entry name" value="HPT_dom_sf"/>
</dbReference>
<reference evidence="6" key="1">
    <citation type="submission" date="2019-03" db="EMBL/GenBank/DDBJ databases">
        <title>Aquabacterium pictum sp.nov., the first bacteriochlorophyll a-containing freshwater bacterium in the genus Aquabacterium of the class Betaproteobacteria.</title>
        <authorList>
            <person name="Hirose S."/>
            <person name="Tank M."/>
            <person name="Hara E."/>
            <person name="Tamaki H."/>
            <person name="Takaichi S."/>
            <person name="Haruta S."/>
            <person name="Hanada S."/>
        </authorList>
    </citation>
    <scope>NUCLEOTIDE SEQUENCE [LARGE SCALE GENOMIC DNA]</scope>
    <source>
        <strain evidence="6">W35</strain>
    </source>
</reference>